<dbReference type="OrthoDB" id="795241at2"/>
<evidence type="ECO:0000313" key="1">
    <source>
        <dbReference type="EMBL" id="GCB35710.1"/>
    </source>
</evidence>
<dbReference type="RefSeq" id="WP_125041595.1">
    <property type="nucleotide sequence ID" value="NZ_BHWB01000007.1"/>
</dbReference>
<dbReference type="AlphaFoldDB" id="A0A401LW18"/>
<protein>
    <submittedName>
        <fullName evidence="1">Uncharacterized protein</fullName>
    </submittedName>
</protein>
<reference evidence="1 2" key="1">
    <citation type="submission" date="2018-10" db="EMBL/GenBank/DDBJ databases">
        <title>Draft Genome Sequence of Bacteroides sp. KCTC 15687.</title>
        <authorList>
            <person name="Yu S.Y."/>
            <person name="Kim J.S."/>
            <person name="Oh B.S."/>
            <person name="Park S.H."/>
            <person name="Kang S.W."/>
            <person name="Park J.E."/>
            <person name="Choi S.H."/>
            <person name="Han K.I."/>
            <person name="Lee K.C."/>
            <person name="Eom M.K."/>
            <person name="Suh M.K."/>
            <person name="Lee D.H."/>
            <person name="Yoon H."/>
            <person name="Kim B."/>
            <person name="Yang S.J."/>
            <person name="Lee J.S."/>
            <person name="Lee J.H."/>
        </authorList>
    </citation>
    <scope>NUCLEOTIDE SEQUENCE [LARGE SCALE GENOMIC DNA]</scope>
    <source>
        <strain evidence="1 2">KCTC 15687</strain>
    </source>
</reference>
<name>A0A401LW18_9BACE</name>
<proteinExistence type="predicted"/>
<keyword evidence="2" id="KW-1185">Reference proteome</keyword>
<accession>A0A401LW18</accession>
<gene>
    <name evidence="1" type="ORF">KGMB02408_26550</name>
</gene>
<evidence type="ECO:0000313" key="2">
    <source>
        <dbReference type="Proteomes" id="UP000288079"/>
    </source>
</evidence>
<organism evidence="1 2">
    <name type="scientific">Bacteroides faecalis</name>
    <dbReference type="NCBI Taxonomy" id="2447885"/>
    <lineage>
        <taxon>Bacteria</taxon>
        <taxon>Pseudomonadati</taxon>
        <taxon>Bacteroidota</taxon>
        <taxon>Bacteroidia</taxon>
        <taxon>Bacteroidales</taxon>
        <taxon>Bacteroidaceae</taxon>
        <taxon>Bacteroides</taxon>
    </lineage>
</organism>
<sequence>MVAKRIRTKIGDVFSVKVSESGIKYFQLIAFDLTLFNSDVIRAFEKVYTLDEHPTLSEIVNGEVEFYAHCITNLGLKLSLWEKVGSIADVGDTSHILFRYSSDGALKLGEEPVKISYRWRVWHINDKTFTDVGKLEGENRKAEIGLVVSPWDIVDRIKTGKYNFWHPDFE</sequence>
<dbReference type="Proteomes" id="UP000288079">
    <property type="component" value="Unassembled WGS sequence"/>
</dbReference>
<comment type="caution">
    <text evidence="1">The sequence shown here is derived from an EMBL/GenBank/DDBJ whole genome shotgun (WGS) entry which is preliminary data.</text>
</comment>
<dbReference type="EMBL" id="BHWB01000007">
    <property type="protein sequence ID" value="GCB35710.1"/>
    <property type="molecule type" value="Genomic_DNA"/>
</dbReference>